<reference evidence="1 2" key="1">
    <citation type="submission" date="2012-05" db="EMBL/GenBank/DDBJ databases">
        <title>Finished chromosome of genome of Chamaesiphon sp. PCC 6605.</title>
        <authorList>
            <consortium name="US DOE Joint Genome Institute"/>
            <person name="Gugger M."/>
            <person name="Coursin T."/>
            <person name="Rippka R."/>
            <person name="Tandeau De Marsac N."/>
            <person name="Huntemann M."/>
            <person name="Wei C.-L."/>
            <person name="Han J."/>
            <person name="Detter J.C."/>
            <person name="Han C."/>
            <person name="Tapia R."/>
            <person name="Chen A."/>
            <person name="Kyrpides N."/>
            <person name="Mavromatis K."/>
            <person name="Markowitz V."/>
            <person name="Szeto E."/>
            <person name="Ivanova N."/>
            <person name="Pagani I."/>
            <person name="Pati A."/>
            <person name="Goodwin L."/>
            <person name="Nordberg H.P."/>
            <person name="Cantor M.N."/>
            <person name="Hua S.X."/>
            <person name="Woyke T."/>
            <person name="Kerfeld C.A."/>
        </authorList>
    </citation>
    <scope>NUCLEOTIDE SEQUENCE [LARGE SCALE GENOMIC DNA]</scope>
    <source>
        <strain evidence="2">ATCC 27169 / PCC 6605</strain>
    </source>
</reference>
<keyword evidence="2" id="KW-1185">Reference proteome</keyword>
<evidence type="ECO:0000313" key="2">
    <source>
        <dbReference type="Proteomes" id="UP000010366"/>
    </source>
</evidence>
<gene>
    <name evidence="1" type="ORF">Cha6605_3409</name>
</gene>
<evidence type="ECO:0000313" key="1">
    <source>
        <dbReference type="EMBL" id="AFY94405.1"/>
    </source>
</evidence>
<dbReference type="HOGENOM" id="CLU_203775_1_0_3"/>
<proteinExistence type="predicted"/>
<dbReference type="OrthoDB" id="574440at2"/>
<dbReference type="AlphaFoldDB" id="K9UHX5"/>
<organism evidence="1 2">
    <name type="scientific">Chamaesiphon minutus (strain ATCC 27169 / PCC 6605)</name>
    <dbReference type="NCBI Taxonomy" id="1173020"/>
    <lineage>
        <taxon>Bacteria</taxon>
        <taxon>Bacillati</taxon>
        <taxon>Cyanobacteriota</taxon>
        <taxon>Cyanophyceae</taxon>
        <taxon>Gomontiellales</taxon>
        <taxon>Chamaesiphonaceae</taxon>
        <taxon>Chamaesiphon</taxon>
    </lineage>
</organism>
<protein>
    <submittedName>
        <fullName evidence="1">Uncharacterized protein</fullName>
    </submittedName>
</protein>
<dbReference type="Proteomes" id="UP000010366">
    <property type="component" value="Chromosome"/>
</dbReference>
<dbReference type="RefSeq" id="WP_015160539.1">
    <property type="nucleotide sequence ID" value="NC_019697.1"/>
</dbReference>
<sequence>METKFKIPDPETRAKTLAKLREARHQGDLAILMLDETLALADAHLLKQHRERLLGKTDSVIDSP</sequence>
<dbReference type="EMBL" id="CP003600">
    <property type="protein sequence ID" value="AFY94405.1"/>
    <property type="molecule type" value="Genomic_DNA"/>
</dbReference>
<accession>K9UHX5</accession>
<name>K9UHX5_CHAP6</name>
<dbReference type="KEGG" id="cmp:Cha6605_3409"/>